<dbReference type="GO" id="GO:0003676">
    <property type="term" value="F:nucleic acid binding"/>
    <property type="evidence" value="ECO:0007669"/>
    <property type="project" value="InterPro"/>
</dbReference>
<keyword evidence="10" id="KW-1185">Reference proteome</keyword>
<evidence type="ECO:0000256" key="1">
    <source>
        <dbReference type="ARBA" id="ARBA00004123"/>
    </source>
</evidence>
<dbReference type="FunFam" id="3.30.420.10:FF:000031">
    <property type="entry name" value="RNA exonuclease 1"/>
    <property type="match status" value="1"/>
</dbReference>
<evidence type="ECO:0000256" key="7">
    <source>
        <dbReference type="SAM" id="MobiDB-lite"/>
    </source>
</evidence>
<dbReference type="PANTHER" id="PTHR12801">
    <property type="entry name" value="RNA EXONUCLEASE REXO1 / RECO3 FAMILY MEMBER-RELATED"/>
    <property type="match status" value="1"/>
</dbReference>
<evidence type="ECO:0000313" key="9">
    <source>
        <dbReference type="EMBL" id="TIA88180.1"/>
    </source>
</evidence>
<comment type="similarity">
    <text evidence="2">Belongs to the REXO1/REXO3 family.</text>
</comment>
<comment type="caution">
    <text evidence="9">The sequence shown here is derived from an EMBL/GenBank/DDBJ whole genome shotgun (WGS) entry which is preliminary data.</text>
</comment>
<protein>
    <recommendedName>
        <fullName evidence="8">Exonuclease domain-containing protein</fullName>
    </recommendedName>
</protein>
<evidence type="ECO:0000313" key="10">
    <source>
        <dbReference type="Proteomes" id="UP000310189"/>
    </source>
</evidence>
<evidence type="ECO:0000259" key="8">
    <source>
        <dbReference type="SMART" id="SM00479"/>
    </source>
</evidence>
<dbReference type="GO" id="GO:0005634">
    <property type="term" value="C:nucleus"/>
    <property type="evidence" value="ECO:0007669"/>
    <property type="project" value="UniProtKB-SubCell"/>
</dbReference>
<feature type="compositionally biased region" description="Basic and acidic residues" evidence="7">
    <location>
        <begin position="528"/>
        <end position="539"/>
    </location>
</feature>
<keyword evidence="5" id="KW-0269">Exonuclease</keyword>
<dbReference type="AlphaFoldDB" id="A0A4T0FJG7"/>
<dbReference type="PANTHER" id="PTHR12801:SF115">
    <property type="entry name" value="FI18136P1-RELATED"/>
    <property type="match status" value="1"/>
</dbReference>
<dbReference type="InterPro" id="IPR047021">
    <property type="entry name" value="REXO1/3/4-like"/>
</dbReference>
<dbReference type="InterPro" id="IPR012337">
    <property type="entry name" value="RNaseH-like_sf"/>
</dbReference>
<evidence type="ECO:0000256" key="4">
    <source>
        <dbReference type="ARBA" id="ARBA00022801"/>
    </source>
</evidence>
<evidence type="ECO:0000256" key="3">
    <source>
        <dbReference type="ARBA" id="ARBA00022722"/>
    </source>
</evidence>
<dbReference type="OrthoDB" id="206335at2759"/>
<evidence type="ECO:0000256" key="5">
    <source>
        <dbReference type="ARBA" id="ARBA00022839"/>
    </source>
</evidence>
<evidence type="ECO:0000256" key="2">
    <source>
        <dbReference type="ARBA" id="ARBA00006357"/>
    </source>
</evidence>
<proteinExistence type="inferred from homology"/>
<dbReference type="GO" id="GO:0010629">
    <property type="term" value="P:negative regulation of gene expression"/>
    <property type="evidence" value="ECO:0007669"/>
    <property type="project" value="UniProtKB-ARBA"/>
</dbReference>
<dbReference type="Proteomes" id="UP000310189">
    <property type="component" value="Unassembled WGS sequence"/>
</dbReference>
<feature type="region of interest" description="Disordered" evidence="7">
    <location>
        <begin position="520"/>
        <end position="550"/>
    </location>
</feature>
<reference evidence="9 10" key="1">
    <citation type="submission" date="2019-03" db="EMBL/GenBank/DDBJ databases">
        <title>Sequencing 23 genomes of Wallemia ichthyophaga.</title>
        <authorList>
            <person name="Gostincar C."/>
        </authorList>
    </citation>
    <scope>NUCLEOTIDE SEQUENCE [LARGE SCALE GENOMIC DNA]</scope>
    <source>
        <strain evidence="9 10">EXF-5753</strain>
    </source>
</reference>
<dbReference type="InterPro" id="IPR034922">
    <property type="entry name" value="REX1-like_exo"/>
</dbReference>
<dbReference type="InterPro" id="IPR036397">
    <property type="entry name" value="RNaseH_sf"/>
</dbReference>
<dbReference type="Gene3D" id="3.30.420.10">
    <property type="entry name" value="Ribonuclease H-like superfamily/Ribonuclease H"/>
    <property type="match status" value="1"/>
</dbReference>
<comment type="subcellular location">
    <subcellularLocation>
        <location evidence="1">Nucleus</location>
    </subcellularLocation>
</comment>
<keyword evidence="6" id="KW-0539">Nucleus</keyword>
<dbReference type="Pfam" id="PF00929">
    <property type="entry name" value="RNase_T"/>
    <property type="match status" value="1"/>
</dbReference>
<organism evidence="9 10">
    <name type="scientific">Wallemia hederae</name>
    <dbReference type="NCBI Taxonomy" id="1540922"/>
    <lineage>
        <taxon>Eukaryota</taxon>
        <taxon>Fungi</taxon>
        <taxon>Dikarya</taxon>
        <taxon>Basidiomycota</taxon>
        <taxon>Wallemiomycotina</taxon>
        <taxon>Wallemiomycetes</taxon>
        <taxon>Wallemiales</taxon>
        <taxon>Wallemiaceae</taxon>
        <taxon>Wallemia</taxon>
    </lineage>
</organism>
<dbReference type="CDD" id="cd06145">
    <property type="entry name" value="REX1_like"/>
    <property type="match status" value="1"/>
</dbReference>
<evidence type="ECO:0000256" key="6">
    <source>
        <dbReference type="ARBA" id="ARBA00023242"/>
    </source>
</evidence>
<keyword evidence="3" id="KW-0540">Nuclease</keyword>
<feature type="region of interest" description="Disordered" evidence="7">
    <location>
        <begin position="1"/>
        <end position="29"/>
    </location>
</feature>
<dbReference type="GO" id="GO:0004527">
    <property type="term" value="F:exonuclease activity"/>
    <property type="evidence" value="ECO:0007669"/>
    <property type="project" value="UniProtKB-KW"/>
</dbReference>
<name>A0A4T0FJG7_9BASI</name>
<feature type="compositionally biased region" description="Polar residues" evidence="7">
    <location>
        <begin position="540"/>
        <end position="550"/>
    </location>
</feature>
<accession>A0A4T0FJG7</accession>
<feature type="domain" description="Exonuclease" evidence="8">
    <location>
        <begin position="272"/>
        <end position="432"/>
    </location>
</feature>
<dbReference type="SUPFAM" id="SSF53098">
    <property type="entry name" value="Ribonuclease H-like"/>
    <property type="match status" value="1"/>
</dbReference>
<keyword evidence="4" id="KW-0378">Hydrolase</keyword>
<dbReference type="InterPro" id="IPR013520">
    <property type="entry name" value="Ribonucl_H"/>
</dbReference>
<gene>
    <name evidence="9" type="ORF">E3P99_02722</name>
</gene>
<dbReference type="SMART" id="SM00479">
    <property type="entry name" value="EXOIII"/>
    <property type="match status" value="1"/>
</dbReference>
<sequence>MSGDDAASEKKREIDAVDEPFTQTKRQLKKQKKSHAAALTNNKPNMSFDLNNINKRNNRYGIHDIRDLVLHLAADGQKKNWMNVSHHSNIQHTVVLMVPGITSESLGIDKPSLSSAHPFSLSPRLDDAASNLIPVINKLYSHALPVRAPGDSQRLYSPAQHILNSPIPPPEKARQQKAAQEKAGVNLPNPAKLSPPVFLIDIDQMRDNAYPMPSWLGPDVKALPEYPLPLNDGVHDSDDLDKLSDEERTKVQDDGWLETPKLDVYPRLNNPRVYGLDCEMVMTDQGSQLARVTLIDYASSNKVLDELVKPEGNVVDYLSKYSGLTKEILDQAELSHKEAQDKFADFITPSTILIGHSLESDFKALKLRHPWVIDTALVYEHPRRMPFKPSLKWLMKKWCDREIQNGTDGHDPEEDAKSCLELLSKKIQYGRNFGSLPNEMESIFTRVARVKQSHLNSASNEQNKTGACVDYGNPGQFHGMKAKTSISCKNDDEIIDGVIETAQTHDLVYGRLTELQVALGWSNSPNDNGKEGEDKDKESQSNGNSVQSAPIESAYAALNRRIERLHEALPPNTALVIISPHSDPRPSLHLNQRRLAFQEAYKNANADVSKIDPDKIFMRDDDEKLLHEAEIAKTGMTFFCIK</sequence>
<dbReference type="EMBL" id="SPNW01000041">
    <property type="protein sequence ID" value="TIA88180.1"/>
    <property type="molecule type" value="Genomic_DNA"/>
</dbReference>